<dbReference type="InterPro" id="IPR001763">
    <property type="entry name" value="Rhodanese-like_dom"/>
</dbReference>
<dbReference type="Gene3D" id="3.40.250.10">
    <property type="entry name" value="Rhodanese-like domain"/>
    <property type="match status" value="1"/>
</dbReference>
<keyword evidence="3" id="KW-1185">Reference proteome</keyword>
<dbReference type="InterPro" id="IPR036873">
    <property type="entry name" value="Rhodanese-like_dom_sf"/>
</dbReference>
<dbReference type="PROSITE" id="PS00380">
    <property type="entry name" value="RHODANESE_1"/>
    <property type="match status" value="1"/>
</dbReference>
<gene>
    <name evidence="2" type="ORF">JJB11_00355</name>
</gene>
<comment type="caution">
    <text evidence="2">The sequence shown here is derived from an EMBL/GenBank/DDBJ whole genome shotgun (WGS) entry which is preliminary data.</text>
</comment>
<protein>
    <submittedName>
        <fullName evidence="2">Rhodanese-like domain-containing protein</fullName>
    </submittedName>
</protein>
<accession>A0A934TNW9</accession>
<dbReference type="CDD" id="cd00158">
    <property type="entry name" value="RHOD"/>
    <property type="match status" value="1"/>
</dbReference>
<reference evidence="2" key="1">
    <citation type="journal article" date="2012" name="J. Microbiol. Biotechnol.">
        <title>Ramlibacter ginsenosidimutans sp. nov., with ginsenoside-converting activity.</title>
        <authorList>
            <person name="Wang L."/>
            <person name="An D.S."/>
            <person name="Kim S.G."/>
            <person name="Jin F.X."/>
            <person name="Kim S.C."/>
            <person name="Lee S.T."/>
            <person name="Im W.T."/>
        </authorList>
    </citation>
    <scope>NUCLEOTIDE SEQUENCE</scope>
    <source>
        <strain evidence="2">KACC 17527</strain>
    </source>
</reference>
<dbReference type="SMART" id="SM00450">
    <property type="entry name" value="RHOD"/>
    <property type="match status" value="1"/>
</dbReference>
<dbReference type="AlphaFoldDB" id="A0A934TNW9"/>
<sequence length="135" mass="14167">MAVIGLGLVGVVWVATGQSSRSTRFSVPEVDVAKAKALLDAGALAVDVRGQDPFDYRHLPGAMLIPLVALRTSIPLALSQAKERQIVVYCNDGHSSGPEATDILVRNGFKYVQNLKSGVEGWASAGLPLVKAANA</sequence>
<evidence type="ECO:0000259" key="1">
    <source>
        <dbReference type="PROSITE" id="PS50206"/>
    </source>
</evidence>
<dbReference type="PROSITE" id="PS50206">
    <property type="entry name" value="RHODANESE_3"/>
    <property type="match status" value="1"/>
</dbReference>
<dbReference type="Proteomes" id="UP000630528">
    <property type="component" value="Unassembled WGS sequence"/>
</dbReference>
<name>A0A934TNW9_9BURK</name>
<reference evidence="2" key="2">
    <citation type="submission" date="2021-01" db="EMBL/GenBank/DDBJ databases">
        <authorList>
            <person name="Kang M."/>
        </authorList>
    </citation>
    <scope>NUCLEOTIDE SEQUENCE</scope>
    <source>
        <strain evidence="2">KACC 17527</strain>
    </source>
</reference>
<proteinExistence type="predicted"/>
<evidence type="ECO:0000313" key="2">
    <source>
        <dbReference type="EMBL" id="MBK6004525.1"/>
    </source>
</evidence>
<dbReference type="PANTHER" id="PTHR43031:SF7">
    <property type="entry name" value="NITRIC OXIDE REDUCTASE FLRD-NAD(+) REDUCTASE"/>
    <property type="match status" value="1"/>
</dbReference>
<dbReference type="SUPFAM" id="SSF52821">
    <property type="entry name" value="Rhodanese/Cell cycle control phosphatase"/>
    <property type="match status" value="1"/>
</dbReference>
<dbReference type="PANTHER" id="PTHR43031">
    <property type="entry name" value="FAD-DEPENDENT OXIDOREDUCTASE"/>
    <property type="match status" value="1"/>
</dbReference>
<organism evidence="2 3">
    <name type="scientific">Ramlibacter ginsenosidimutans</name>
    <dbReference type="NCBI Taxonomy" id="502333"/>
    <lineage>
        <taxon>Bacteria</taxon>
        <taxon>Pseudomonadati</taxon>
        <taxon>Pseudomonadota</taxon>
        <taxon>Betaproteobacteria</taxon>
        <taxon>Burkholderiales</taxon>
        <taxon>Comamonadaceae</taxon>
        <taxon>Ramlibacter</taxon>
    </lineage>
</organism>
<dbReference type="InterPro" id="IPR050229">
    <property type="entry name" value="GlpE_sulfurtransferase"/>
</dbReference>
<dbReference type="GO" id="GO:0004792">
    <property type="term" value="F:thiosulfate-cyanide sulfurtransferase activity"/>
    <property type="evidence" value="ECO:0007669"/>
    <property type="project" value="InterPro"/>
</dbReference>
<dbReference type="EMBL" id="JAEPWM010000001">
    <property type="protein sequence ID" value="MBK6004525.1"/>
    <property type="molecule type" value="Genomic_DNA"/>
</dbReference>
<dbReference type="InterPro" id="IPR001307">
    <property type="entry name" value="Thiosulphate_STrfase_CS"/>
</dbReference>
<feature type="domain" description="Rhodanese" evidence="1">
    <location>
        <begin position="39"/>
        <end position="131"/>
    </location>
</feature>
<dbReference type="Pfam" id="PF00581">
    <property type="entry name" value="Rhodanese"/>
    <property type="match status" value="1"/>
</dbReference>
<evidence type="ECO:0000313" key="3">
    <source>
        <dbReference type="Proteomes" id="UP000630528"/>
    </source>
</evidence>